<keyword evidence="2" id="KW-0812">Transmembrane</keyword>
<dbReference type="EMBL" id="OE180214">
    <property type="protein sequence ID" value="CAD7570809.1"/>
    <property type="molecule type" value="Genomic_DNA"/>
</dbReference>
<keyword evidence="4" id="KW-0472">Membrane</keyword>
<dbReference type="AlphaFoldDB" id="A0A7R9J1B1"/>
<accession>A0A7R9J1B1</accession>
<proteinExistence type="predicted"/>
<keyword evidence="5" id="KW-0732">Signal</keyword>
<evidence type="ECO:0000256" key="5">
    <source>
        <dbReference type="SAM" id="SignalP"/>
    </source>
</evidence>
<dbReference type="PROSITE" id="PS51469">
    <property type="entry name" value="SUN"/>
    <property type="match status" value="1"/>
</dbReference>
<organism evidence="7">
    <name type="scientific">Timema californicum</name>
    <name type="common">California timema</name>
    <name type="synonym">Walking stick</name>
    <dbReference type="NCBI Taxonomy" id="61474"/>
    <lineage>
        <taxon>Eukaryota</taxon>
        <taxon>Metazoa</taxon>
        <taxon>Ecdysozoa</taxon>
        <taxon>Arthropoda</taxon>
        <taxon>Hexapoda</taxon>
        <taxon>Insecta</taxon>
        <taxon>Pterygota</taxon>
        <taxon>Neoptera</taxon>
        <taxon>Polyneoptera</taxon>
        <taxon>Phasmatodea</taxon>
        <taxon>Timematodea</taxon>
        <taxon>Timematoidea</taxon>
        <taxon>Timematidae</taxon>
        <taxon>Timema</taxon>
    </lineage>
</organism>
<dbReference type="GO" id="GO:0034993">
    <property type="term" value="C:meiotic nuclear membrane microtubule tethering complex"/>
    <property type="evidence" value="ECO:0007669"/>
    <property type="project" value="TreeGrafter"/>
</dbReference>
<feature type="domain" description="SUN" evidence="6">
    <location>
        <begin position="681"/>
        <end position="892"/>
    </location>
</feature>
<evidence type="ECO:0000313" key="7">
    <source>
        <dbReference type="EMBL" id="CAD7570809.1"/>
    </source>
</evidence>
<feature type="chain" id="PRO_5031085449" evidence="5">
    <location>
        <begin position="24"/>
        <end position="894"/>
    </location>
</feature>
<dbReference type="GO" id="GO:0043495">
    <property type="term" value="F:protein-membrane adaptor activity"/>
    <property type="evidence" value="ECO:0007669"/>
    <property type="project" value="TreeGrafter"/>
</dbReference>
<dbReference type="PANTHER" id="PTHR12911">
    <property type="entry name" value="SAD1/UNC-84-LIKE PROTEIN-RELATED"/>
    <property type="match status" value="1"/>
</dbReference>
<comment type="subcellular location">
    <subcellularLocation>
        <location evidence="1">Membrane</location>
    </subcellularLocation>
</comment>
<dbReference type="InterPro" id="IPR045119">
    <property type="entry name" value="SUN1-5"/>
</dbReference>
<name>A0A7R9J1B1_TIMCA</name>
<reference evidence="7" key="1">
    <citation type="submission" date="2020-11" db="EMBL/GenBank/DDBJ databases">
        <authorList>
            <person name="Tran Van P."/>
        </authorList>
    </citation>
    <scope>NUCLEOTIDE SEQUENCE</scope>
</reference>
<evidence type="ECO:0000256" key="4">
    <source>
        <dbReference type="ARBA" id="ARBA00023136"/>
    </source>
</evidence>
<evidence type="ECO:0000256" key="2">
    <source>
        <dbReference type="ARBA" id="ARBA00022692"/>
    </source>
</evidence>
<sequence length="894" mass="101840">MNLAYLLLVQEVILVLYGLPVSGRCVLKLIASYEEKYVRWQWSASTFEKTDYSHSILSKYYNKELAPDVKQIPNMSRRSIHGSLDHSMPVSSLAERRAWSARYQSRTSSQGASAGSSSYSYRRYERLNHDSGDEYMDEVTERLVSDHKSWSIFRTLSTFIRTVLTTIGTSITSVYYSALSKFTGRSRSITPNARLYQSVRYADVQRSWFDRVFLQIYLHLCRRLLWDTQLLAGLGHYIPRKKSNLLALILLPPLLLLARHMLSKKKLPSTITPEPALREQQCYLYLAVPLSSSPLSYVCMRTKVKHYIAGTVKRTVPYKDFCIFFINWGMATEKWAELVHHKFPSVDLMKVSKPVFFANLLLAQLSWWLFTSKEEWSLIPVIGNMTANVASWLPTVPFLAFGSTTYKPLDTDTAGQIVSEPALATDGETYDRLETVLAGEQMPAGLSWEQLKTQQTAYEIKMEDPRVSRLLAEFSILKDQLEQHTSHWSSWEGFQENEERKQQKQGHDSAFFRRKSQFLEAQIRLLKAQQLHLTSNLKRCCDRPPPIIPIADIRDHVTLFVQELLVNTEQNVQSWIQSTSDALDKLEVGVANLTNERHMEKIQQSANEQSMRSFIANTVSDKIHYEFLRQQSTFSPILSSTDSGDNMGLSLDQVRHIVREALSIYDADKTGQVDYALESSGGSILSTRCTEVYFSDTSRVYVFNIPVPFLSSTNSPSVIIKPGMSPGECWAFRGSQGSVVIQLAALIHISSFTLEHIPRSLAIQGRIDSAPKDFSVWVELEEVNPHLRGGRVENHLGKPPLLSSPDRDLNLDLTVLICRAQHDKCGLSHENDMDPLKLGTYMYLQNSTSLQFFNVQSTNAPPFNIVELKVDSNHGHLEYTCLYRFRVHGTFVSK</sequence>
<dbReference type="InterPro" id="IPR012919">
    <property type="entry name" value="SUN_dom"/>
</dbReference>
<keyword evidence="3" id="KW-1133">Transmembrane helix</keyword>
<feature type="signal peptide" evidence="5">
    <location>
        <begin position="1"/>
        <end position="23"/>
    </location>
</feature>
<gene>
    <name evidence="7" type="ORF">TCMB3V08_LOCUS3498</name>
</gene>
<dbReference type="Gene3D" id="2.60.120.260">
    <property type="entry name" value="Galactose-binding domain-like"/>
    <property type="match status" value="1"/>
</dbReference>
<dbReference type="Pfam" id="PF07738">
    <property type="entry name" value="Sad1_UNC"/>
    <property type="match status" value="2"/>
</dbReference>
<evidence type="ECO:0000256" key="1">
    <source>
        <dbReference type="ARBA" id="ARBA00004370"/>
    </source>
</evidence>
<protein>
    <submittedName>
        <fullName evidence="7">(California timema) hypothetical protein</fullName>
    </submittedName>
</protein>
<evidence type="ECO:0000259" key="6">
    <source>
        <dbReference type="PROSITE" id="PS51469"/>
    </source>
</evidence>
<dbReference type="PANTHER" id="PTHR12911:SF8">
    <property type="entry name" value="KLAROID PROTEIN-RELATED"/>
    <property type="match status" value="1"/>
</dbReference>
<evidence type="ECO:0000256" key="3">
    <source>
        <dbReference type="ARBA" id="ARBA00022989"/>
    </source>
</evidence>